<name>A0A1H6A6V9_9RHOB</name>
<keyword evidence="2" id="KW-1185">Reference proteome</keyword>
<dbReference type="OrthoDB" id="9113695at2"/>
<evidence type="ECO:0000313" key="2">
    <source>
        <dbReference type="Proteomes" id="UP000236752"/>
    </source>
</evidence>
<dbReference type="RefSeq" id="WP_103911145.1">
    <property type="nucleotide sequence ID" value="NZ_FNUZ01000004.1"/>
</dbReference>
<reference evidence="1 2" key="1">
    <citation type="submission" date="2016-10" db="EMBL/GenBank/DDBJ databases">
        <authorList>
            <person name="de Groot N.N."/>
        </authorList>
    </citation>
    <scope>NUCLEOTIDE SEQUENCE [LARGE SCALE GENOMIC DNA]</scope>
    <source>
        <strain evidence="1 2">DSM 26915</strain>
    </source>
</reference>
<proteinExistence type="predicted"/>
<protein>
    <submittedName>
        <fullName evidence="1">Uncharacterized protein</fullName>
    </submittedName>
</protein>
<dbReference type="AlphaFoldDB" id="A0A1H6A6V9"/>
<sequence length="471" mass="49791">MLAKQLSPDQQAFVNSITGEVNTLLGTQLPGKFEMVSYPPGFHPTVQYGASAYFNSTMLDAFNGALEIGSNGMLTLGNHQFSTLYNSILTNAQYQYSTEDQKTVNDPLINAAQVNVVNAGTSSGFVAAYSVTPVTYGTIISAVLKNFSAKATDWSTGNIAAAAQSLPNAGYASLGSAITTALQKLSPLNTILGAQALANDQLTAAMDHTKNPSAANGGLQIDANDFYVGWTPMPDSTKLLSELANEGSSVSVNIKASNFSSSSATFHISGSAGFTIPVFDVFDIGLSGGSSYDWSKNTSSSSSLDVTMEYKGVTKVQIDPEPLSADMKTGWYDEMLLQSIKDGSGNPDVSGFKIDSSNQYAPDKMFGQGKPFSRFRTLVVSQAPTISMTFSADQASEVTSQFKENSSVDIKLFGLFKVGSMNQSYSITKVDKSSASGTVTVTMSPPEIKGNIPPEKQVCFVLGGVAQYPIS</sequence>
<evidence type="ECO:0000313" key="1">
    <source>
        <dbReference type="EMBL" id="SEG43466.1"/>
    </source>
</evidence>
<organism evidence="1 2">
    <name type="scientific">Thalassococcus halodurans</name>
    <dbReference type="NCBI Taxonomy" id="373675"/>
    <lineage>
        <taxon>Bacteria</taxon>
        <taxon>Pseudomonadati</taxon>
        <taxon>Pseudomonadota</taxon>
        <taxon>Alphaproteobacteria</taxon>
        <taxon>Rhodobacterales</taxon>
        <taxon>Roseobacteraceae</taxon>
        <taxon>Thalassococcus</taxon>
    </lineage>
</organism>
<gene>
    <name evidence="1" type="ORF">SAMN04488045_2833</name>
</gene>
<accession>A0A1H6A6V9</accession>
<dbReference type="Proteomes" id="UP000236752">
    <property type="component" value="Unassembled WGS sequence"/>
</dbReference>
<dbReference type="EMBL" id="FNUZ01000004">
    <property type="protein sequence ID" value="SEG43466.1"/>
    <property type="molecule type" value="Genomic_DNA"/>
</dbReference>